<sequence>MSKAAACIAILLALDYEEEKEIVKIKPPGQLWTRAPIHRPHALFGPYTCRSAPWAVGRQVYRSSAWLPGSLLIVTSFALYRFVVLVPSSVLQRAQGREHKPSHPNNQHRYSPLEKKYILIHTREIPAKDN</sequence>
<evidence type="ECO:0000313" key="2">
    <source>
        <dbReference type="Proteomes" id="UP000324222"/>
    </source>
</evidence>
<gene>
    <name evidence="1" type="ORF">E2C01_049506</name>
</gene>
<evidence type="ECO:0000313" key="1">
    <source>
        <dbReference type="EMBL" id="MPC55565.1"/>
    </source>
</evidence>
<name>A0A5B7GDX0_PORTR</name>
<dbReference type="EMBL" id="VSRR010013281">
    <property type="protein sequence ID" value="MPC55565.1"/>
    <property type="molecule type" value="Genomic_DNA"/>
</dbReference>
<keyword evidence="2" id="KW-1185">Reference proteome</keyword>
<dbReference type="AlphaFoldDB" id="A0A5B7GDX0"/>
<organism evidence="1 2">
    <name type="scientific">Portunus trituberculatus</name>
    <name type="common">Swimming crab</name>
    <name type="synonym">Neptunus trituberculatus</name>
    <dbReference type="NCBI Taxonomy" id="210409"/>
    <lineage>
        <taxon>Eukaryota</taxon>
        <taxon>Metazoa</taxon>
        <taxon>Ecdysozoa</taxon>
        <taxon>Arthropoda</taxon>
        <taxon>Crustacea</taxon>
        <taxon>Multicrustacea</taxon>
        <taxon>Malacostraca</taxon>
        <taxon>Eumalacostraca</taxon>
        <taxon>Eucarida</taxon>
        <taxon>Decapoda</taxon>
        <taxon>Pleocyemata</taxon>
        <taxon>Brachyura</taxon>
        <taxon>Eubrachyura</taxon>
        <taxon>Portunoidea</taxon>
        <taxon>Portunidae</taxon>
        <taxon>Portuninae</taxon>
        <taxon>Portunus</taxon>
    </lineage>
</organism>
<proteinExistence type="predicted"/>
<accession>A0A5B7GDX0</accession>
<dbReference type="Proteomes" id="UP000324222">
    <property type="component" value="Unassembled WGS sequence"/>
</dbReference>
<protein>
    <submittedName>
        <fullName evidence="1">Uncharacterized protein</fullName>
    </submittedName>
</protein>
<comment type="caution">
    <text evidence="1">The sequence shown here is derived from an EMBL/GenBank/DDBJ whole genome shotgun (WGS) entry which is preliminary data.</text>
</comment>
<reference evidence="1 2" key="1">
    <citation type="submission" date="2019-05" db="EMBL/GenBank/DDBJ databases">
        <title>Another draft genome of Portunus trituberculatus and its Hox gene families provides insights of decapod evolution.</title>
        <authorList>
            <person name="Jeong J.-H."/>
            <person name="Song I."/>
            <person name="Kim S."/>
            <person name="Choi T."/>
            <person name="Kim D."/>
            <person name="Ryu S."/>
            <person name="Kim W."/>
        </authorList>
    </citation>
    <scope>NUCLEOTIDE SEQUENCE [LARGE SCALE GENOMIC DNA]</scope>
    <source>
        <tissue evidence="1">Muscle</tissue>
    </source>
</reference>